<sequence>MKAKAQEQLQHADSEFSLIKVSPVKAAYSRWMSVQMEKKKIEEDCNRILQKGPKAVKAQSWTVSPCLSRVAGVVVSSPVYNPASLKDLGSTLQNLMEVRGNKTWTSAVRKNFTEESAFCLVELVDFAVWFSSARFHMGVNFTKDKAPSSVLRGSISYQKVNAIGFTMFRMQPSIRTMSRAIVNKFTRLQS</sequence>
<reference evidence="2" key="1">
    <citation type="journal article" date="2013" name="Nat. Genet.">
        <title>The duck genome and transcriptome provide insight into an avian influenza virus reservoir species.</title>
        <authorList>
            <person name="Huang Y."/>
            <person name="Li Y."/>
            <person name="Burt D.W."/>
            <person name="Chen H."/>
            <person name="Zhang Y."/>
            <person name="Qian W."/>
            <person name="Kim H."/>
            <person name="Gan S."/>
            <person name="Zhao Y."/>
            <person name="Li J."/>
            <person name="Yi K."/>
            <person name="Feng H."/>
            <person name="Zhu P."/>
            <person name="Li B."/>
            <person name="Liu Q."/>
            <person name="Fairley S."/>
            <person name="Magor K.E."/>
            <person name="Du Z."/>
            <person name="Hu X."/>
            <person name="Goodman L."/>
            <person name="Tafer H."/>
            <person name="Vignal A."/>
            <person name="Lee T."/>
            <person name="Kim K.W."/>
            <person name="Sheng Z."/>
            <person name="An Y."/>
            <person name="Searle S."/>
            <person name="Herrero J."/>
            <person name="Groenen M.A."/>
            <person name="Crooijmans R.P."/>
            <person name="Faraut T."/>
            <person name="Cai Q."/>
            <person name="Webster R.G."/>
            <person name="Aldridge J.R."/>
            <person name="Warren W.C."/>
            <person name="Bartschat S."/>
            <person name="Kehr S."/>
            <person name="Marz M."/>
            <person name="Stadler P.F."/>
            <person name="Smith J."/>
            <person name="Kraus R.H."/>
            <person name="Zhao Y."/>
            <person name="Ren L."/>
            <person name="Fei J."/>
            <person name="Morisson M."/>
            <person name="Kaiser P."/>
            <person name="Griffin D.K."/>
            <person name="Rao M."/>
            <person name="Pitel F."/>
            <person name="Wang J."/>
            <person name="Li N."/>
        </authorList>
    </citation>
    <scope>NUCLEOTIDE SEQUENCE [LARGE SCALE GENOMIC DNA]</scope>
</reference>
<proteinExistence type="predicted"/>
<dbReference type="AlphaFoldDB" id="R0JXC7"/>
<organism evidence="1 2">
    <name type="scientific">Anas platyrhynchos</name>
    <name type="common">Mallard</name>
    <name type="synonym">Anas boschas</name>
    <dbReference type="NCBI Taxonomy" id="8839"/>
    <lineage>
        <taxon>Eukaryota</taxon>
        <taxon>Metazoa</taxon>
        <taxon>Chordata</taxon>
        <taxon>Craniata</taxon>
        <taxon>Vertebrata</taxon>
        <taxon>Euteleostomi</taxon>
        <taxon>Archelosauria</taxon>
        <taxon>Archosauria</taxon>
        <taxon>Dinosauria</taxon>
        <taxon>Saurischia</taxon>
        <taxon>Theropoda</taxon>
        <taxon>Coelurosauria</taxon>
        <taxon>Aves</taxon>
        <taxon>Neognathae</taxon>
        <taxon>Galloanserae</taxon>
        <taxon>Anseriformes</taxon>
        <taxon>Anatidae</taxon>
        <taxon>Anatinae</taxon>
        <taxon>Anas</taxon>
    </lineage>
</organism>
<name>R0JXC7_ANAPL</name>
<dbReference type="Proteomes" id="UP000296049">
    <property type="component" value="Unassembled WGS sequence"/>
</dbReference>
<accession>R0JXC7</accession>
<evidence type="ECO:0000313" key="1">
    <source>
        <dbReference type="EMBL" id="EOB01917.1"/>
    </source>
</evidence>
<gene>
    <name evidence="1" type="ORF">Anapl_14217</name>
</gene>
<evidence type="ECO:0000313" key="2">
    <source>
        <dbReference type="Proteomes" id="UP000296049"/>
    </source>
</evidence>
<keyword evidence="2" id="KW-1185">Reference proteome</keyword>
<protein>
    <submittedName>
        <fullName evidence="1">Uncharacterized protein</fullName>
    </submittedName>
</protein>
<dbReference type="EMBL" id="KB743020">
    <property type="protein sequence ID" value="EOB01917.1"/>
    <property type="molecule type" value="Genomic_DNA"/>
</dbReference>